<feature type="domain" description="Immunoglobulin I-set" evidence="1">
    <location>
        <begin position="2"/>
        <end position="67"/>
    </location>
</feature>
<dbReference type="Pfam" id="PF08477">
    <property type="entry name" value="Roc"/>
    <property type="match status" value="1"/>
</dbReference>
<dbReference type="InterPro" id="IPR027417">
    <property type="entry name" value="P-loop_NTPase"/>
</dbReference>
<proteinExistence type="predicted"/>
<dbReference type="OrthoDB" id="6133052at2759"/>
<sequence length="181" mass="20777">MEGLEACFECEVEQSYPGVWYKNGKRVNSSSNIEIDTLNEKVHKLTIFQTTLEHTGKYEIKIKNISSGADLDIKEMPDAIKQMSEHDRRIFLKAAKNGTAPRYSVRIMLVGKQSVGKTSLLRRLMNEGIEDIESTNGINIEVKKCKINVHTNEWIFNKGKYEFTIKFSLSLFYSENSLFNI</sequence>
<evidence type="ECO:0000259" key="1">
    <source>
        <dbReference type="Pfam" id="PF07679"/>
    </source>
</evidence>
<keyword evidence="3" id="KW-1185">Reference proteome</keyword>
<dbReference type="AlphaFoldDB" id="A0A6J8DSI0"/>
<dbReference type="Gene3D" id="3.40.50.300">
    <property type="entry name" value="P-loop containing nucleotide triphosphate hydrolases"/>
    <property type="match status" value="1"/>
</dbReference>
<evidence type="ECO:0000313" key="2">
    <source>
        <dbReference type="EMBL" id="CAC5410612.1"/>
    </source>
</evidence>
<accession>A0A6J8DSI0</accession>
<dbReference type="SUPFAM" id="SSF52540">
    <property type="entry name" value="P-loop containing nucleoside triphosphate hydrolases"/>
    <property type="match status" value="1"/>
</dbReference>
<dbReference type="InterPro" id="IPR036179">
    <property type="entry name" value="Ig-like_dom_sf"/>
</dbReference>
<dbReference type="Gene3D" id="2.60.40.10">
    <property type="entry name" value="Immunoglobulins"/>
    <property type="match status" value="1"/>
</dbReference>
<reference evidence="2 3" key="1">
    <citation type="submission" date="2020-06" db="EMBL/GenBank/DDBJ databases">
        <authorList>
            <person name="Li R."/>
            <person name="Bekaert M."/>
        </authorList>
    </citation>
    <scope>NUCLEOTIDE SEQUENCE [LARGE SCALE GENOMIC DNA]</scope>
    <source>
        <strain evidence="3">wild</strain>
    </source>
</reference>
<dbReference type="SUPFAM" id="SSF48726">
    <property type="entry name" value="Immunoglobulin"/>
    <property type="match status" value="1"/>
</dbReference>
<dbReference type="InterPro" id="IPR013098">
    <property type="entry name" value="Ig_I-set"/>
</dbReference>
<dbReference type="InterPro" id="IPR013783">
    <property type="entry name" value="Ig-like_fold"/>
</dbReference>
<protein>
    <recommendedName>
        <fullName evidence="1">Immunoglobulin I-set domain-containing protein</fullName>
    </recommendedName>
</protein>
<gene>
    <name evidence="2" type="ORF">MCOR_43786</name>
</gene>
<dbReference type="Proteomes" id="UP000507470">
    <property type="component" value="Unassembled WGS sequence"/>
</dbReference>
<organism evidence="2 3">
    <name type="scientific">Mytilus coruscus</name>
    <name type="common">Sea mussel</name>
    <dbReference type="NCBI Taxonomy" id="42192"/>
    <lineage>
        <taxon>Eukaryota</taxon>
        <taxon>Metazoa</taxon>
        <taxon>Spiralia</taxon>
        <taxon>Lophotrochozoa</taxon>
        <taxon>Mollusca</taxon>
        <taxon>Bivalvia</taxon>
        <taxon>Autobranchia</taxon>
        <taxon>Pteriomorphia</taxon>
        <taxon>Mytilida</taxon>
        <taxon>Mytiloidea</taxon>
        <taxon>Mytilidae</taxon>
        <taxon>Mytilinae</taxon>
        <taxon>Mytilus</taxon>
    </lineage>
</organism>
<dbReference type="EMBL" id="CACVKT020007780">
    <property type="protein sequence ID" value="CAC5410612.1"/>
    <property type="molecule type" value="Genomic_DNA"/>
</dbReference>
<name>A0A6J8DSI0_MYTCO</name>
<dbReference type="Pfam" id="PF07679">
    <property type="entry name" value="I-set"/>
    <property type="match status" value="1"/>
</dbReference>
<evidence type="ECO:0000313" key="3">
    <source>
        <dbReference type="Proteomes" id="UP000507470"/>
    </source>
</evidence>